<comment type="caution">
    <text evidence="18">The sequence shown here is derived from an EMBL/GenBank/DDBJ whole genome shotgun (WGS) entry which is preliminary data.</text>
</comment>
<protein>
    <recommendedName>
        <fullName evidence="4 14">Pyruvate kinase</fullName>
        <ecNumber evidence="4 14">2.7.1.40</ecNumber>
    </recommendedName>
</protein>
<dbReference type="InterPro" id="IPR015793">
    <property type="entry name" value="Pyrv_Knase_brl"/>
</dbReference>
<evidence type="ECO:0000259" key="16">
    <source>
        <dbReference type="Pfam" id="PF00224"/>
    </source>
</evidence>
<feature type="domain" description="Pyruvate kinase barrel" evidence="16">
    <location>
        <begin position="91"/>
        <end position="390"/>
    </location>
</feature>
<keyword evidence="15" id="KW-1133">Transmembrane helix</keyword>
<evidence type="ECO:0000259" key="17">
    <source>
        <dbReference type="Pfam" id="PF02887"/>
    </source>
</evidence>
<keyword evidence="15" id="KW-0472">Membrane</keyword>
<accession>A0A540LB51</accession>
<evidence type="ECO:0000256" key="3">
    <source>
        <dbReference type="ARBA" id="ARBA00008663"/>
    </source>
</evidence>
<comment type="pathway">
    <text evidence="2 14">Carbohydrate degradation; glycolysis; pyruvate from D-glyceraldehyde 3-phosphate: step 5/5.</text>
</comment>
<evidence type="ECO:0000256" key="4">
    <source>
        <dbReference type="ARBA" id="ARBA00012142"/>
    </source>
</evidence>
<evidence type="ECO:0000256" key="12">
    <source>
        <dbReference type="ARBA" id="ARBA00023317"/>
    </source>
</evidence>
<dbReference type="STRING" id="106549.A0A540LB51"/>
<evidence type="ECO:0000256" key="10">
    <source>
        <dbReference type="ARBA" id="ARBA00022842"/>
    </source>
</evidence>
<dbReference type="UniPathway" id="UPA00109">
    <property type="reaction ID" value="UER00188"/>
</dbReference>
<keyword evidence="6" id="KW-0479">Metal-binding</keyword>
<evidence type="ECO:0000256" key="9">
    <source>
        <dbReference type="ARBA" id="ARBA00022840"/>
    </source>
</evidence>
<dbReference type="GO" id="GO:0000287">
    <property type="term" value="F:magnesium ion binding"/>
    <property type="evidence" value="ECO:0007669"/>
    <property type="project" value="InterPro"/>
</dbReference>
<comment type="cofactor">
    <cofactor evidence="1">
        <name>K(+)</name>
        <dbReference type="ChEBI" id="CHEBI:29103"/>
    </cofactor>
</comment>
<dbReference type="InterPro" id="IPR015795">
    <property type="entry name" value="Pyrv_Knase_C"/>
</dbReference>
<keyword evidence="9" id="KW-0067">ATP-binding</keyword>
<dbReference type="GO" id="GO:0016301">
    <property type="term" value="F:kinase activity"/>
    <property type="evidence" value="ECO:0007669"/>
    <property type="project" value="UniProtKB-KW"/>
</dbReference>
<dbReference type="InterPro" id="IPR001697">
    <property type="entry name" value="Pyr_Knase"/>
</dbReference>
<keyword evidence="7" id="KW-0547">Nucleotide-binding</keyword>
<keyword evidence="19" id="KW-1185">Reference proteome</keyword>
<keyword evidence="8 14" id="KW-0418">Kinase</keyword>
<dbReference type="InterPro" id="IPR040442">
    <property type="entry name" value="Pyrv_kinase-like_dom_sf"/>
</dbReference>
<keyword evidence="5 14" id="KW-0808">Transferase</keyword>
<dbReference type="InterPro" id="IPR036918">
    <property type="entry name" value="Pyrv_Knase_C_sf"/>
</dbReference>
<evidence type="ECO:0000256" key="2">
    <source>
        <dbReference type="ARBA" id="ARBA00004997"/>
    </source>
</evidence>
<dbReference type="PRINTS" id="PR01050">
    <property type="entry name" value="PYRUVTKNASE"/>
</dbReference>
<dbReference type="GO" id="GO:0005524">
    <property type="term" value="F:ATP binding"/>
    <property type="evidence" value="ECO:0007669"/>
    <property type="project" value="UniProtKB-KW"/>
</dbReference>
<dbReference type="Gene3D" id="2.40.33.10">
    <property type="entry name" value="PK beta-barrel domain-like"/>
    <property type="match status" value="1"/>
</dbReference>
<dbReference type="InterPro" id="IPR011037">
    <property type="entry name" value="Pyrv_Knase-like_insert_dom_sf"/>
</dbReference>
<proteinExistence type="inferred from homology"/>
<feature type="domain" description="Pyruvate kinase C-terminal" evidence="17">
    <location>
        <begin position="494"/>
        <end position="594"/>
    </location>
</feature>
<evidence type="ECO:0000256" key="13">
    <source>
        <dbReference type="ARBA" id="ARBA00048152"/>
    </source>
</evidence>
<dbReference type="InterPro" id="IPR015806">
    <property type="entry name" value="Pyrv_Knase_insert_dom_sf"/>
</dbReference>
<keyword evidence="10 14" id="KW-0460">Magnesium</keyword>
<dbReference type="Gene3D" id="3.40.1380.20">
    <property type="entry name" value="Pyruvate kinase, C-terminal domain"/>
    <property type="match status" value="1"/>
</dbReference>
<evidence type="ECO:0000256" key="8">
    <source>
        <dbReference type="ARBA" id="ARBA00022777"/>
    </source>
</evidence>
<evidence type="ECO:0000313" key="18">
    <source>
        <dbReference type="EMBL" id="TQD83701.1"/>
    </source>
</evidence>
<dbReference type="SUPFAM" id="SSF51621">
    <property type="entry name" value="Phosphoenolpyruvate/pyruvate domain"/>
    <property type="match status" value="1"/>
</dbReference>
<dbReference type="PANTHER" id="PTHR11817">
    <property type="entry name" value="PYRUVATE KINASE"/>
    <property type="match status" value="1"/>
</dbReference>
<evidence type="ECO:0000256" key="15">
    <source>
        <dbReference type="SAM" id="Phobius"/>
    </source>
</evidence>
<dbReference type="Pfam" id="PF00224">
    <property type="entry name" value="PK"/>
    <property type="match status" value="1"/>
</dbReference>
<evidence type="ECO:0000256" key="7">
    <source>
        <dbReference type="ARBA" id="ARBA00022741"/>
    </source>
</evidence>
<dbReference type="Pfam" id="PF02887">
    <property type="entry name" value="PK_C"/>
    <property type="match status" value="1"/>
</dbReference>
<dbReference type="Proteomes" id="UP000315295">
    <property type="component" value="Unassembled WGS sequence"/>
</dbReference>
<dbReference type="EMBL" id="VIEB01000668">
    <property type="protein sequence ID" value="TQD83701.1"/>
    <property type="molecule type" value="Genomic_DNA"/>
</dbReference>
<evidence type="ECO:0000256" key="5">
    <source>
        <dbReference type="ARBA" id="ARBA00022679"/>
    </source>
</evidence>
<dbReference type="SUPFAM" id="SSF50800">
    <property type="entry name" value="PK beta-barrel domain-like"/>
    <property type="match status" value="1"/>
</dbReference>
<gene>
    <name evidence="18" type="ORF">C1H46_030731</name>
</gene>
<name>A0A540LB51_MALBA</name>
<dbReference type="InterPro" id="IPR015813">
    <property type="entry name" value="Pyrv/PenolPyrv_kinase-like_dom"/>
</dbReference>
<dbReference type="EC" id="2.7.1.40" evidence="4 14"/>
<evidence type="ECO:0000256" key="14">
    <source>
        <dbReference type="RuleBase" id="RU000504"/>
    </source>
</evidence>
<keyword evidence="11 14" id="KW-0324">Glycolysis</keyword>
<feature type="transmembrane region" description="Helical" evidence="15">
    <location>
        <begin position="778"/>
        <end position="796"/>
    </location>
</feature>
<reference evidence="18 19" key="1">
    <citation type="journal article" date="2019" name="G3 (Bethesda)">
        <title>Sequencing of a Wild Apple (Malus baccata) Genome Unravels the Differences Between Cultivated and Wild Apple Species Regarding Disease Resistance and Cold Tolerance.</title>
        <authorList>
            <person name="Chen X."/>
        </authorList>
    </citation>
    <scope>NUCLEOTIDE SEQUENCE [LARGE SCALE GENOMIC DNA]</scope>
    <source>
        <strain evidence="19">cv. Shandingzi</strain>
        <tissue evidence="18">Leaves</tissue>
    </source>
</reference>
<dbReference type="GO" id="GO:0004743">
    <property type="term" value="F:pyruvate kinase activity"/>
    <property type="evidence" value="ECO:0007669"/>
    <property type="project" value="UniProtKB-EC"/>
</dbReference>
<keyword evidence="15" id="KW-0812">Transmembrane</keyword>
<dbReference type="FunFam" id="3.40.1380.20:FF:000016">
    <property type="entry name" value="Pyruvate kinase"/>
    <property type="match status" value="1"/>
</dbReference>
<evidence type="ECO:0000313" key="19">
    <source>
        <dbReference type="Proteomes" id="UP000315295"/>
    </source>
</evidence>
<sequence>MAVADHSIHTCFGVKANNPSANLQKTVFGVPVLHHGVSCIGKELKRKIGGGGVQAVQVGLAAAESLKSLKSLDLDVVSERELREKGFLGLRKTKLVCTIGPACSSVEDLEKLVLGGMNVARLNMCHNTREWHRDVIRKIKKLNEEKGFSVSVMIDTEGTQIHVVDHGAPSSLKVQEDSIWLFTTEKFEGSLPFTVQANYEGFSDGIKEGDELVIDGGMACFEVIEKLGSDLRCKCTDPGLFLPRAKFSFWRDGKLVERNYDLPTLSTKDWSDIEFGISEGVDFIAMSFVNDAESVKHLKNYLITKSAKSTRVLAKIESLEALQNLEEIIKASDGIMIARVDLGVEIPLEQIPTVQEQITNVSRQLNKPVIVASQFLESMIEYPTPTRAEVRLASPRTIVIMMIIAVAWGAAREKINHIMMATSQKVADVSEAVRQYADALMLAGESAIGLFGEKALSVLQTTSSRMETWSRVENQQGSLLQRQLGISLPDRIAEQICNSAVEMANSLAVDAIFVYTKHGHMASLLSRNRPNPPIFAFTNDESTRMALNLQWGVIPLLVDLSDDMESNISSTIHLIKSKGLVKQGDWVLVVSDVTPSRATPMAFQSIQVTTIPIVPIVTITHEIETQFAKIIYVRFIFPFTWISGHVITHAGQLRNNWLALFLACQIPHLAANCGEVFTKVVGSSASVKKLNKEPKLSKEDRWVAEMFAEFLAWFCFEVTNMNQLGQITNKNAPFRDCQASRLAAKCVELFKKIIYVLPGGKTLEKELKYLENGGLSEFILMGFMYICGSLLNVILARG</sequence>
<evidence type="ECO:0000256" key="1">
    <source>
        <dbReference type="ARBA" id="ARBA00001958"/>
    </source>
</evidence>
<evidence type="ECO:0000256" key="11">
    <source>
        <dbReference type="ARBA" id="ARBA00023152"/>
    </source>
</evidence>
<dbReference type="AlphaFoldDB" id="A0A540LB51"/>
<comment type="catalytic activity">
    <reaction evidence="13 14">
        <text>pyruvate + ATP = phosphoenolpyruvate + ADP + H(+)</text>
        <dbReference type="Rhea" id="RHEA:18157"/>
        <dbReference type="ChEBI" id="CHEBI:15361"/>
        <dbReference type="ChEBI" id="CHEBI:15378"/>
        <dbReference type="ChEBI" id="CHEBI:30616"/>
        <dbReference type="ChEBI" id="CHEBI:58702"/>
        <dbReference type="ChEBI" id="CHEBI:456216"/>
        <dbReference type="EC" id="2.7.1.40"/>
    </reaction>
</comment>
<evidence type="ECO:0000256" key="6">
    <source>
        <dbReference type="ARBA" id="ARBA00022723"/>
    </source>
</evidence>
<dbReference type="SUPFAM" id="SSF52935">
    <property type="entry name" value="PK C-terminal domain-like"/>
    <property type="match status" value="1"/>
</dbReference>
<comment type="similarity">
    <text evidence="3 14">Belongs to the pyruvate kinase family.</text>
</comment>
<dbReference type="GO" id="GO:0030955">
    <property type="term" value="F:potassium ion binding"/>
    <property type="evidence" value="ECO:0007669"/>
    <property type="project" value="InterPro"/>
</dbReference>
<keyword evidence="12" id="KW-0670">Pyruvate</keyword>
<organism evidence="18 19">
    <name type="scientific">Malus baccata</name>
    <name type="common">Siberian crab apple</name>
    <name type="synonym">Pyrus baccata</name>
    <dbReference type="NCBI Taxonomy" id="106549"/>
    <lineage>
        <taxon>Eukaryota</taxon>
        <taxon>Viridiplantae</taxon>
        <taxon>Streptophyta</taxon>
        <taxon>Embryophyta</taxon>
        <taxon>Tracheophyta</taxon>
        <taxon>Spermatophyta</taxon>
        <taxon>Magnoliopsida</taxon>
        <taxon>eudicotyledons</taxon>
        <taxon>Gunneridae</taxon>
        <taxon>Pentapetalae</taxon>
        <taxon>rosids</taxon>
        <taxon>fabids</taxon>
        <taxon>Rosales</taxon>
        <taxon>Rosaceae</taxon>
        <taxon>Amygdaloideae</taxon>
        <taxon>Maleae</taxon>
        <taxon>Malus</taxon>
    </lineage>
</organism>
<dbReference type="Gene3D" id="3.20.20.60">
    <property type="entry name" value="Phosphoenolpyruvate-binding domains"/>
    <property type="match status" value="2"/>
</dbReference>